<evidence type="ECO:0000313" key="1">
    <source>
        <dbReference type="EMBL" id="SVA13599.1"/>
    </source>
</evidence>
<protein>
    <submittedName>
        <fullName evidence="1">Uncharacterized protein</fullName>
    </submittedName>
</protein>
<dbReference type="EMBL" id="UINC01004341">
    <property type="protein sequence ID" value="SVA13599.1"/>
    <property type="molecule type" value="Genomic_DNA"/>
</dbReference>
<sequence>MAIFFKFNAELLSKKIIAKSDLVHKILVSYVTILKYIKESISIDLVIE</sequence>
<reference evidence="1" key="1">
    <citation type="submission" date="2018-05" db="EMBL/GenBank/DDBJ databases">
        <authorList>
            <person name="Lanie J.A."/>
            <person name="Ng W.-L."/>
            <person name="Kazmierczak K.M."/>
            <person name="Andrzejewski T.M."/>
            <person name="Davidsen T.M."/>
            <person name="Wayne K.J."/>
            <person name="Tettelin H."/>
            <person name="Glass J.I."/>
            <person name="Rusch D."/>
            <person name="Podicherti R."/>
            <person name="Tsui H.-C.T."/>
            <person name="Winkler M.E."/>
        </authorList>
    </citation>
    <scope>NUCLEOTIDE SEQUENCE</scope>
</reference>
<proteinExistence type="predicted"/>
<feature type="non-terminal residue" evidence="1">
    <location>
        <position position="48"/>
    </location>
</feature>
<gene>
    <name evidence="1" type="ORF">METZ01_LOCUS66453</name>
</gene>
<accession>A0A381TCX2</accession>
<dbReference type="AlphaFoldDB" id="A0A381TCX2"/>
<organism evidence="1">
    <name type="scientific">marine metagenome</name>
    <dbReference type="NCBI Taxonomy" id="408172"/>
    <lineage>
        <taxon>unclassified sequences</taxon>
        <taxon>metagenomes</taxon>
        <taxon>ecological metagenomes</taxon>
    </lineage>
</organism>
<name>A0A381TCX2_9ZZZZ</name>